<evidence type="ECO:0000313" key="2">
    <source>
        <dbReference type="Proteomes" id="UP001279734"/>
    </source>
</evidence>
<reference evidence="1" key="1">
    <citation type="submission" date="2023-05" db="EMBL/GenBank/DDBJ databases">
        <title>Nepenthes gracilis genome sequencing.</title>
        <authorList>
            <person name="Fukushima K."/>
        </authorList>
    </citation>
    <scope>NUCLEOTIDE SEQUENCE</scope>
    <source>
        <strain evidence="1">SING2019-196</strain>
    </source>
</reference>
<dbReference type="Proteomes" id="UP001279734">
    <property type="component" value="Unassembled WGS sequence"/>
</dbReference>
<dbReference type="EMBL" id="BSYO01000037">
    <property type="protein sequence ID" value="GMH30039.1"/>
    <property type="molecule type" value="Genomic_DNA"/>
</dbReference>
<dbReference type="AlphaFoldDB" id="A0AAD3TIY7"/>
<organism evidence="1 2">
    <name type="scientific">Nepenthes gracilis</name>
    <name type="common">Slender pitcher plant</name>
    <dbReference type="NCBI Taxonomy" id="150966"/>
    <lineage>
        <taxon>Eukaryota</taxon>
        <taxon>Viridiplantae</taxon>
        <taxon>Streptophyta</taxon>
        <taxon>Embryophyta</taxon>
        <taxon>Tracheophyta</taxon>
        <taxon>Spermatophyta</taxon>
        <taxon>Magnoliopsida</taxon>
        <taxon>eudicotyledons</taxon>
        <taxon>Gunneridae</taxon>
        <taxon>Pentapetalae</taxon>
        <taxon>Caryophyllales</taxon>
        <taxon>Nepenthaceae</taxon>
        <taxon>Nepenthes</taxon>
    </lineage>
</organism>
<sequence length="105" mass="11565">MWLAVSMVGATDSTSMAMLGYEENYGNVSIPCPFGIGANCYHESWCEIICHKYFSPPKPFLRRLNLEVMEITLDSPELFSRQMLTVGTPPLNICTGGVIGDLSSI</sequence>
<keyword evidence="2" id="KW-1185">Reference proteome</keyword>
<protein>
    <submittedName>
        <fullName evidence="1">Uncharacterized protein</fullName>
    </submittedName>
</protein>
<name>A0AAD3TIY7_NEPGR</name>
<evidence type="ECO:0000313" key="1">
    <source>
        <dbReference type="EMBL" id="GMH30039.1"/>
    </source>
</evidence>
<comment type="caution">
    <text evidence="1">The sequence shown here is derived from an EMBL/GenBank/DDBJ whole genome shotgun (WGS) entry which is preliminary data.</text>
</comment>
<proteinExistence type="predicted"/>
<dbReference type="PANTHER" id="PTHR33491">
    <property type="entry name" value="OSJNBA0016N04.9 PROTEIN"/>
    <property type="match status" value="1"/>
</dbReference>
<gene>
    <name evidence="1" type="ORF">Nepgr_031882</name>
</gene>
<accession>A0AAD3TIY7</accession>